<dbReference type="Pfam" id="PF00133">
    <property type="entry name" value="tRNA-synt_1"/>
    <property type="match status" value="1"/>
</dbReference>
<dbReference type="FunFam" id="3.40.50.620:FF:000003">
    <property type="entry name" value="Leucine--tRNA ligase"/>
    <property type="match status" value="1"/>
</dbReference>
<evidence type="ECO:0000259" key="15">
    <source>
        <dbReference type="Pfam" id="PF09334"/>
    </source>
</evidence>
<feature type="domain" description="Methionyl/Leucyl tRNA synthetase" evidence="15">
    <location>
        <begin position="41"/>
        <end position="179"/>
    </location>
</feature>
<evidence type="ECO:0000256" key="2">
    <source>
        <dbReference type="ARBA" id="ARBA00013164"/>
    </source>
</evidence>
<dbReference type="FunFam" id="1.10.730.10:FF:000002">
    <property type="entry name" value="Leucine--tRNA ligase"/>
    <property type="match status" value="1"/>
</dbReference>
<dbReference type="PANTHER" id="PTHR43740:SF2">
    <property type="entry name" value="LEUCINE--TRNA LIGASE, MITOCHONDRIAL"/>
    <property type="match status" value="1"/>
</dbReference>
<feature type="domain" description="Aminoacyl-tRNA synthetase class Ia" evidence="13">
    <location>
        <begin position="415"/>
        <end position="611"/>
    </location>
</feature>
<protein>
    <recommendedName>
        <fullName evidence="2 10">Leucine--tRNA ligase</fullName>
        <ecNumber evidence="2 10">6.1.1.4</ecNumber>
    </recommendedName>
</protein>
<evidence type="ECO:0000256" key="5">
    <source>
        <dbReference type="ARBA" id="ARBA00022741"/>
    </source>
</evidence>
<evidence type="ECO:0000256" key="1">
    <source>
        <dbReference type="ARBA" id="ARBA00005594"/>
    </source>
</evidence>
<dbReference type="CDD" id="cd07958">
    <property type="entry name" value="Anticodon_Ia_Leu_BEm"/>
    <property type="match status" value="1"/>
</dbReference>
<feature type="domain" description="Leucyl-tRNA synthetase editing" evidence="16">
    <location>
        <begin position="224"/>
        <end position="402"/>
    </location>
</feature>
<dbReference type="Gene3D" id="1.10.730.10">
    <property type="entry name" value="Isoleucyl-tRNA Synthetase, Domain 1"/>
    <property type="match status" value="2"/>
</dbReference>
<organism evidence="17 18">
    <name type="scientific">Halomarina ordinaria</name>
    <dbReference type="NCBI Taxonomy" id="3033939"/>
    <lineage>
        <taxon>Archaea</taxon>
        <taxon>Methanobacteriati</taxon>
        <taxon>Methanobacteriota</taxon>
        <taxon>Stenosarchaea group</taxon>
        <taxon>Halobacteria</taxon>
        <taxon>Halobacteriales</taxon>
        <taxon>Natronomonadaceae</taxon>
        <taxon>Halomarina</taxon>
    </lineage>
</organism>
<dbReference type="InterPro" id="IPR014729">
    <property type="entry name" value="Rossmann-like_a/b/a_fold"/>
</dbReference>
<dbReference type="Proteomes" id="UP001596406">
    <property type="component" value="Unassembled WGS sequence"/>
</dbReference>
<dbReference type="GO" id="GO:0005524">
    <property type="term" value="F:ATP binding"/>
    <property type="evidence" value="ECO:0007669"/>
    <property type="project" value="UniProtKB-KW"/>
</dbReference>
<dbReference type="InterPro" id="IPR001412">
    <property type="entry name" value="aa-tRNA-synth_I_CS"/>
</dbReference>
<evidence type="ECO:0000256" key="10">
    <source>
        <dbReference type="NCBIfam" id="TIGR00396"/>
    </source>
</evidence>
<dbReference type="EMBL" id="JBHSXM010000001">
    <property type="protein sequence ID" value="MFC6837028.1"/>
    <property type="molecule type" value="Genomic_DNA"/>
</dbReference>
<dbReference type="GO" id="GO:0006429">
    <property type="term" value="P:leucyl-tRNA aminoacylation"/>
    <property type="evidence" value="ECO:0007669"/>
    <property type="project" value="UniProtKB-UniRule"/>
</dbReference>
<evidence type="ECO:0000259" key="14">
    <source>
        <dbReference type="Pfam" id="PF08264"/>
    </source>
</evidence>
<dbReference type="SUPFAM" id="SSF47323">
    <property type="entry name" value="Anticodon-binding domain of a subclass of class I aminoacyl-tRNA synthetases"/>
    <property type="match status" value="1"/>
</dbReference>
<dbReference type="SUPFAM" id="SSF50677">
    <property type="entry name" value="ValRS/IleRS/LeuRS editing domain"/>
    <property type="match status" value="1"/>
</dbReference>
<reference evidence="17 18" key="1">
    <citation type="journal article" date="2019" name="Int. J. Syst. Evol. Microbiol.">
        <title>The Global Catalogue of Microorganisms (GCM) 10K type strain sequencing project: providing services to taxonomists for standard genome sequencing and annotation.</title>
        <authorList>
            <consortium name="The Broad Institute Genomics Platform"/>
            <consortium name="The Broad Institute Genome Sequencing Center for Infectious Disease"/>
            <person name="Wu L."/>
            <person name="Ma J."/>
        </authorList>
    </citation>
    <scope>NUCLEOTIDE SEQUENCE [LARGE SCALE GENOMIC DNA]</scope>
    <source>
        <strain evidence="17 18">PSRA2</strain>
    </source>
</reference>
<evidence type="ECO:0000256" key="8">
    <source>
        <dbReference type="ARBA" id="ARBA00023146"/>
    </source>
</evidence>
<proteinExistence type="inferred from homology"/>
<dbReference type="InterPro" id="IPR015413">
    <property type="entry name" value="Methionyl/Leucyl_tRNA_Synth"/>
</dbReference>
<evidence type="ECO:0000256" key="3">
    <source>
        <dbReference type="ARBA" id="ARBA00022490"/>
    </source>
</evidence>
<dbReference type="InterPro" id="IPR002302">
    <property type="entry name" value="Leu-tRNA-ligase"/>
</dbReference>
<evidence type="ECO:0000259" key="16">
    <source>
        <dbReference type="Pfam" id="PF13603"/>
    </source>
</evidence>
<dbReference type="Pfam" id="PF13603">
    <property type="entry name" value="tRNA-synt_1_2"/>
    <property type="match status" value="1"/>
</dbReference>
<comment type="catalytic activity">
    <reaction evidence="9">
        <text>tRNA(Leu) + L-leucine + ATP = L-leucyl-tRNA(Leu) + AMP + diphosphate</text>
        <dbReference type="Rhea" id="RHEA:11688"/>
        <dbReference type="Rhea" id="RHEA-COMP:9613"/>
        <dbReference type="Rhea" id="RHEA-COMP:9622"/>
        <dbReference type="ChEBI" id="CHEBI:30616"/>
        <dbReference type="ChEBI" id="CHEBI:33019"/>
        <dbReference type="ChEBI" id="CHEBI:57427"/>
        <dbReference type="ChEBI" id="CHEBI:78442"/>
        <dbReference type="ChEBI" id="CHEBI:78494"/>
        <dbReference type="ChEBI" id="CHEBI:456215"/>
        <dbReference type="EC" id="6.1.1.4"/>
    </reaction>
</comment>
<dbReference type="GO" id="GO:0005737">
    <property type="term" value="C:cytoplasm"/>
    <property type="evidence" value="ECO:0007669"/>
    <property type="project" value="UniProtKB-UniRule"/>
</dbReference>
<dbReference type="FunFam" id="3.40.50.620:FF:000056">
    <property type="entry name" value="Leucine--tRNA ligase"/>
    <property type="match status" value="1"/>
</dbReference>
<comment type="caution">
    <text evidence="17">The sequence shown here is derived from an EMBL/GenBank/DDBJ whole genome shotgun (WGS) entry which is preliminary data.</text>
</comment>
<dbReference type="Gene3D" id="3.40.50.620">
    <property type="entry name" value="HUPs"/>
    <property type="match status" value="2"/>
</dbReference>
<evidence type="ECO:0000256" key="9">
    <source>
        <dbReference type="ARBA" id="ARBA00047469"/>
    </source>
</evidence>
<keyword evidence="7 11" id="KW-0648">Protein biosynthesis</keyword>
<dbReference type="Pfam" id="PF09334">
    <property type="entry name" value="tRNA-synt_1g"/>
    <property type="match status" value="1"/>
</dbReference>
<feature type="region of interest" description="Disordered" evidence="12">
    <location>
        <begin position="860"/>
        <end position="884"/>
    </location>
</feature>
<sequence length="884" mass="98895">MQEQRGFDHTELEQKWQDRWTDAGVYHVPDDAEDPTYVLGMYPYPSGQLHMGHVRNYTITDAYARYRRMCGDSVLHPMGWDAFGLPAENAAKERDTDPATWTFDCIETMKGQMESMGFGYDWEREVTTCTPEYYRWNQWLFARFHEEGLVERRDAEVNWCPSCETVLADEQVEGEAELCWRCDTPVETRELSQWFLKITEYADELVDDIDRLEGWPDSVRGMQRNWIGRQYGTRLPFQIGSHGTVEAFTTRADTAFGATFFALAPDHPITQELVETDEAVREFVEHEADPEGDEPNGVETALAATNPVTGEEIPVYVADFVLSGVGTGALMGVPAHDTRDHAFATKMGIDIVPVVAPASEGEGDAPEAPDVSEAAYTDDGVLVNSGAYDGLDSETARERITEGTEGAEEATQYRLRDWGISRQRYWGTPIPVVHCDDCGPVVVPEDDLPVELPAFINTTGNPLDAAEEWKATTCPECGSEATRETDTMDTFVDSSWYFLRYVSPDLDTAPFDRERANDWMPVDRYVGGIEHAVMHLLYSRFFTKVLADHEGLDHREPFTNLLAQGMVQLEGEAMSKSKGNVVSPQAIVSEYGADTARLFTMEAAQPERDFDWTDQGVQSAYAFLQRLHETVESFDAAAADGARDAVAEYVDSEIDATVAVAREDYETLTFNTALRETRELVGLLRNYREYADAVHGETFERGLRVAVRLLAPVTPHLCEELWAALGEDGFVAEAPFPEPADDTADHERERRLVENTRGDVRQIIDVAGIEDPERIEVVVAPAWKHRALDIAVESDAPNVISELMQEASIREQGDAAAAYGQDLQDERQSLSPALTPDRERETLERAAWLLEREFGADVRVTRGEDASDDLAGKARPGRPAIQID</sequence>
<keyword evidence="6 11" id="KW-0067">ATP-binding</keyword>
<dbReference type="InterPro" id="IPR009008">
    <property type="entry name" value="Val/Leu/Ile-tRNA-synth_edit"/>
</dbReference>
<gene>
    <name evidence="17" type="primary">leuS</name>
    <name evidence="17" type="ORF">ACFQHK_10985</name>
</gene>
<keyword evidence="5 11" id="KW-0547">Nucleotide-binding</keyword>
<dbReference type="RefSeq" id="WP_304448700.1">
    <property type="nucleotide sequence ID" value="NZ_JARRAH010000001.1"/>
</dbReference>
<dbReference type="CDD" id="cd00812">
    <property type="entry name" value="LeuRS_core"/>
    <property type="match status" value="1"/>
</dbReference>
<dbReference type="InterPro" id="IPR009080">
    <property type="entry name" value="tRNAsynth_Ia_anticodon-bd"/>
</dbReference>
<dbReference type="NCBIfam" id="TIGR00396">
    <property type="entry name" value="leuS_bact"/>
    <property type="match status" value="1"/>
</dbReference>
<evidence type="ECO:0000313" key="18">
    <source>
        <dbReference type="Proteomes" id="UP001596406"/>
    </source>
</evidence>
<keyword evidence="8 11" id="KW-0030">Aminoacyl-tRNA synthetase</keyword>
<comment type="similarity">
    <text evidence="1 11">Belongs to the class-I aminoacyl-tRNA synthetase family.</text>
</comment>
<evidence type="ECO:0000256" key="12">
    <source>
        <dbReference type="SAM" id="MobiDB-lite"/>
    </source>
</evidence>
<feature type="domain" description="Methionyl/Valyl/Leucyl/Isoleucyl-tRNA synthetase anticodon-binding" evidence="14">
    <location>
        <begin position="649"/>
        <end position="771"/>
    </location>
</feature>
<accession>A0ABD5U9Z8</accession>
<evidence type="ECO:0000313" key="17">
    <source>
        <dbReference type="EMBL" id="MFC6837028.1"/>
    </source>
</evidence>
<evidence type="ECO:0000259" key="13">
    <source>
        <dbReference type="Pfam" id="PF00133"/>
    </source>
</evidence>
<evidence type="ECO:0000256" key="11">
    <source>
        <dbReference type="RuleBase" id="RU363035"/>
    </source>
</evidence>
<dbReference type="InterPro" id="IPR013155">
    <property type="entry name" value="M/V/L/I-tRNA-synth_anticd-bd"/>
</dbReference>
<keyword evidence="4 11" id="KW-0436">Ligase</keyword>
<dbReference type="GO" id="GO:0004823">
    <property type="term" value="F:leucine-tRNA ligase activity"/>
    <property type="evidence" value="ECO:0007669"/>
    <property type="project" value="UniProtKB-UniRule"/>
</dbReference>
<dbReference type="SUPFAM" id="SSF52374">
    <property type="entry name" value="Nucleotidylyl transferase"/>
    <property type="match status" value="1"/>
</dbReference>
<dbReference type="EC" id="6.1.1.4" evidence="2 10"/>
<dbReference type="PANTHER" id="PTHR43740">
    <property type="entry name" value="LEUCYL-TRNA SYNTHETASE"/>
    <property type="match status" value="1"/>
</dbReference>
<dbReference type="HAMAP" id="MF_00049_B">
    <property type="entry name" value="Leu_tRNA_synth_B"/>
    <property type="match status" value="1"/>
</dbReference>
<dbReference type="InterPro" id="IPR025709">
    <property type="entry name" value="Leu_tRNA-synth_edit"/>
</dbReference>
<dbReference type="PRINTS" id="PR00985">
    <property type="entry name" value="TRNASYNTHLEU"/>
</dbReference>
<dbReference type="Pfam" id="PF08264">
    <property type="entry name" value="Anticodon_1"/>
    <property type="match status" value="1"/>
</dbReference>
<evidence type="ECO:0000256" key="6">
    <source>
        <dbReference type="ARBA" id="ARBA00022840"/>
    </source>
</evidence>
<evidence type="ECO:0000256" key="4">
    <source>
        <dbReference type="ARBA" id="ARBA00022598"/>
    </source>
</evidence>
<feature type="region of interest" description="Disordered" evidence="12">
    <location>
        <begin position="385"/>
        <end position="408"/>
    </location>
</feature>
<name>A0ABD5U9Z8_9EURY</name>
<dbReference type="InterPro" id="IPR002300">
    <property type="entry name" value="aa-tRNA-synth_Ia"/>
</dbReference>
<dbReference type="Gene3D" id="3.30.2320.20">
    <property type="entry name" value="Class I aminoacyl-tRNA synthetases (RS)"/>
    <property type="match status" value="1"/>
</dbReference>
<keyword evidence="18" id="KW-1185">Reference proteome</keyword>
<dbReference type="AlphaFoldDB" id="A0ABD5U9Z8"/>
<dbReference type="PROSITE" id="PS00178">
    <property type="entry name" value="AA_TRNA_LIGASE_I"/>
    <property type="match status" value="1"/>
</dbReference>
<evidence type="ECO:0000256" key="7">
    <source>
        <dbReference type="ARBA" id="ARBA00022917"/>
    </source>
</evidence>
<dbReference type="Gene3D" id="1.10.10.720">
    <property type="entry name" value="leucyl-tRNA synthetase"/>
    <property type="match status" value="1"/>
</dbReference>
<keyword evidence="3" id="KW-0963">Cytoplasm</keyword>